<dbReference type="AlphaFoldDB" id="A0A328KHT6"/>
<dbReference type="EMBL" id="NAQV01000058">
    <property type="protein sequence ID" value="RAN61394.1"/>
    <property type="molecule type" value="Genomic_DNA"/>
</dbReference>
<dbReference type="Proteomes" id="UP000249099">
    <property type="component" value="Unassembled WGS sequence"/>
</dbReference>
<gene>
    <name evidence="2" type="ORF">B8A44_09540</name>
</gene>
<feature type="domain" description="DUF1828" evidence="1">
    <location>
        <begin position="45"/>
        <end position="137"/>
    </location>
</feature>
<proteinExistence type="predicted"/>
<evidence type="ECO:0000259" key="1">
    <source>
        <dbReference type="Pfam" id="PF08861"/>
    </source>
</evidence>
<accession>A0A328KHT6</accession>
<evidence type="ECO:0000313" key="2">
    <source>
        <dbReference type="EMBL" id="RAN61394.1"/>
    </source>
</evidence>
<reference evidence="2 3" key="1">
    <citation type="submission" date="2017-03" db="EMBL/GenBank/DDBJ databases">
        <title>wgs assembly of Dolosigranulum pigrum KPL CDC strains.</title>
        <authorList>
            <person name="Brugger S.D."/>
            <person name="Pettigrew M."/>
            <person name="Kong Y."/>
            <person name="Lemon K.P."/>
        </authorList>
    </citation>
    <scope>NUCLEOTIDE SEQUENCE [LARGE SCALE GENOMIC DNA]</scope>
    <source>
        <strain evidence="2 3">KPL1931_CDC4294-98</strain>
    </source>
</reference>
<comment type="caution">
    <text evidence="2">The sequence shown here is derived from an EMBL/GenBank/DDBJ whole genome shotgun (WGS) entry which is preliminary data.</text>
</comment>
<name>A0A328KHT6_9LACT</name>
<organism evidence="2 3">
    <name type="scientific">Dolosigranulum pigrum</name>
    <dbReference type="NCBI Taxonomy" id="29394"/>
    <lineage>
        <taxon>Bacteria</taxon>
        <taxon>Bacillati</taxon>
        <taxon>Bacillota</taxon>
        <taxon>Bacilli</taxon>
        <taxon>Lactobacillales</taxon>
        <taxon>Carnobacteriaceae</taxon>
        <taxon>Dolosigranulum</taxon>
    </lineage>
</organism>
<protein>
    <recommendedName>
        <fullName evidence="1">DUF1828 domain-containing protein</fullName>
    </recommendedName>
</protein>
<sequence>MKFSVNPTTIRRSDRMTDEIIGVIKLEHSNTSPDLTVYRLLTDRLDPINDHIIIYKVIDDEGKFYLTDDGYTLNELKRHGIKIEIGGETVDRIDDLLRDHYTYRSYRGLWEYTLYTDFCSEDDLGDEVTRFLDAIDAIYKEFLG</sequence>
<dbReference type="InterPro" id="IPR014960">
    <property type="entry name" value="DUF1828"/>
</dbReference>
<evidence type="ECO:0000313" key="3">
    <source>
        <dbReference type="Proteomes" id="UP000249099"/>
    </source>
</evidence>
<dbReference type="Pfam" id="PF08861">
    <property type="entry name" value="DUF1828"/>
    <property type="match status" value="1"/>
</dbReference>